<dbReference type="Proteomes" id="UP000606786">
    <property type="component" value="Unassembled WGS sequence"/>
</dbReference>
<gene>
    <name evidence="2" type="ORF">CCAP1982_LOCUS21425</name>
</gene>
<reference evidence="2" key="1">
    <citation type="submission" date="2020-11" db="EMBL/GenBank/DDBJ databases">
        <authorList>
            <person name="Whitehead M."/>
        </authorList>
    </citation>
    <scope>NUCLEOTIDE SEQUENCE</scope>
    <source>
        <strain evidence="2">EGII</strain>
    </source>
</reference>
<keyword evidence="3" id="KW-1185">Reference proteome</keyword>
<proteinExistence type="predicted"/>
<protein>
    <submittedName>
        <fullName evidence="2">(Mediterranean fruit fly) hypothetical protein</fullName>
    </submittedName>
</protein>
<feature type="compositionally biased region" description="Basic and acidic residues" evidence="1">
    <location>
        <begin position="37"/>
        <end position="56"/>
    </location>
</feature>
<name>A0A811VDN2_CERCA</name>
<dbReference type="EMBL" id="CAJHJT010000056">
    <property type="protein sequence ID" value="CAD7013357.1"/>
    <property type="molecule type" value="Genomic_DNA"/>
</dbReference>
<evidence type="ECO:0000313" key="3">
    <source>
        <dbReference type="Proteomes" id="UP000606786"/>
    </source>
</evidence>
<evidence type="ECO:0000256" key="1">
    <source>
        <dbReference type="SAM" id="MobiDB-lite"/>
    </source>
</evidence>
<feature type="compositionally biased region" description="Polar residues" evidence="1">
    <location>
        <begin position="68"/>
        <end position="81"/>
    </location>
</feature>
<comment type="caution">
    <text evidence="2">The sequence shown here is derived from an EMBL/GenBank/DDBJ whole genome shotgun (WGS) entry which is preliminary data.</text>
</comment>
<accession>A0A811VDN2</accession>
<organism evidence="2 3">
    <name type="scientific">Ceratitis capitata</name>
    <name type="common">Mediterranean fruit fly</name>
    <name type="synonym">Tephritis capitata</name>
    <dbReference type="NCBI Taxonomy" id="7213"/>
    <lineage>
        <taxon>Eukaryota</taxon>
        <taxon>Metazoa</taxon>
        <taxon>Ecdysozoa</taxon>
        <taxon>Arthropoda</taxon>
        <taxon>Hexapoda</taxon>
        <taxon>Insecta</taxon>
        <taxon>Pterygota</taxon>
        <taxon>Neoptera</taxon>
        <taxon>Endopterygota</taxon>
        <taxon>Diptera</taxon>
        <taxon>Brachycera</taxon>
        <taxon>Muscomorpha</taxon>
        <taxon>Tephritoidea</taxon>
        <taxon>Tephritidae</taxon>
        <taxon>Ceratitis</taxon>
        <taxon>Ceratitis</taxon>
    </lineage>
</organism>
<feature type="compositionally biased region" description="Polar residues" evidence="1">
    <location>
        <begin position="23"/>
        <end position="33"/>
    </location>
</feature>
<evidence type="ECO:0000313" key="2">
    <source>
        <dbReference type="EMBL" id="CAD7013357.1"/>
    </source>
</evidence>
<sequence>MPTHQKTLSSNPHILQINQQEFAAKSPNRQNGAQKRISGERNQTEKCPEKERKEEAANDQTKVKVKSVNAQCNNLGHNGEQQPKEQAKTAGVAEWQQGQ</sequence>
<dbReference type="AlphaFoldDB" id="A0A811VDN2"/>
<feature type="region of interest" description="Disordered" evidence="1">
    <location>
        <begin position="23"/>
        <end position="99"/>
    </location>
</feature>